<organism evidence="1">
    <name type="scientific">Spodoptera frugiperda</name>
    <name type="common">Fall armyworm</name>
    <dbReference type="NCBI Taxonomy" id="7108"/>
    <lineage>
        <taxon>Eukaryota</taxon>
        <taxon>Metazoa</taxon>
        <taxon>Ecdysozoa</taxon>
        <taxon>Arthropoda</taxon>
        <taxon>Hexapoda</taxon>
        <taxon>Insecta</taxon>
        <taxon>Pterygota</taxon>
        <taxon>Neoptera</taxon>
        <taxon>Endopterygota</taxon>
        <taxon>Lepidoptera</taxon>
        <taxon>Glossata</taxon>
        <taxon>Ditrysia</taxon>
        <taxon>Noctuoidea</taxon>
        <taxon>Noctuidae</taxon>
        <taxon>Amphipyrinae</taxon>
        <taxon>Spodoptera</taxon>
    </lineage>
</organism>
<sequence>MEKIGCTIVRTYDGIFTMFIHFDEFPIFRHCCKRHDYGLTGIGKIGNSASGNLTHATKHNVSVVSRRLSVRPWYHSCLAGPFVPKHGSLTLKLL</sequence>
<reference evidence="1" key="1">
    <citation type="submission" date="2016-07" db="EMBL/GenBank/DDBJ databases">
        <authorList>
            <person name="Bretaudeau A."/>
        </authorList>
    </citation>
    <scope>NUCLEOTIDE SEQUENCE</scope>
    <source>
        <strain evidence="1">Rice</strain>
        <tissue evidence="1">Whole body</tissue>
    </source>
</reference>
<dbReference type="EMBL" id="ODYU01002285">
    <property type="protein sequence ID" value="SOQ39568.1"/>
    <property type="molecule type" value="Genomic_DNA"/>
</dbReference>
<proteinExistence type="predicted"/>
<accession>A0A2H1VFE9</accession>
<protein>
    <submittedName>
        <fullName evidence="1">SFRICE_025033</fullName>
    </submittedName>
</protein>
<evidence type="ECO:0000313" key="1">
    <source>
        <dbReference type="EMBL" id="SOQ39568.1"/>
    </source>
</evidence>
<name>A0A2H1VFE9_SPOFR</name>
<gene>
    <name evidence="1" type="ORF">SFRICE_025033</name>
</gene>
<dbReference type="AlphaFoldDB" id="A0A2H1VFE9"/>